<dbReference type="InterPro" id="IPR047271">
    <property type="entry name" value="Ephexin-like"/>
</dbReference>
<feature type="region of interest" description="Disordered" evidence="4">
    <location>
        <begin position="184"/>
        <end position="231"/>
    </location>
</feature>
<sequence>MGIHIACGKKRPRKKGFSYFLCCGCGTEDDSEVFKRNSAAKPGRHNLPSGVTESNSISNRPPPPSYNDGPRASVDDRRKRYEQLSTKYPNRPPITYLPAGGAQNGLVTAKNFFAKSLEGEEDEMQELNDRKRISMRLADAEKKYETRGSFATIFGNAPLYQIYDEYSKRKESQRFRHRLRESIRSLRKKKGEQRPLKEPKAIVAPPKFGPDDQSSTSTSSSDDENAGLPKSSNFTVIKKDVVRKKSDVERTAKMGEMNNVAKEFSGSGPARVRWTDMPEVIRRNLAEGLTKEQRSLQEARFEIITSEASYYKSLTVLIDLFYKAPVFNPSAPNSVITEFDKHQLFSNILNIHVTSENLLHSLETCFRQDPMMENICDILYEHSESKLSFYVTYVKNQMYQTRTLSKLLNRPAFKEAVQQIQSMPQCMGLDLNSFLVLPMQRVMRLRLLVAAVIHYTPRSSLAYESGLCALASLEKLISECNMQKGHMEQKERLVTLSSQLEFKSNIRAVGTGSRELIKEGNLRLLETSNLPNAAFRRKFSEAIKNKPVQITLFLFSDILLIAKRKGEKYLVEDISPVEDLSVTIETLPEEDMIKRTELKTKENPDDPFYIRPNIKPDRSVSVRTSRELPRQINSGPFRERSRSRGGSARYFHHLPAGSAGESQPPTPEGGPGLNGYPFILTFQSTTFQIVDYHFLCDTLSQRERWVDALQPGYYSVPPEISYDTWDCPQVIAIVSYGAQERDELDVKEGDLMNVIVELPDDINASGVVLRSAGWLKGVLPDGRAGWVPKNVCQQVEDPQARRQNMKNFLLSEEAQRAYQKRKQQEQLHGQSGNLFPRVHEVRRTCNKPDQYSDRKPSAISLSDYKPGSFSIAKTPQYSVLR</sequence>
<organism evidence="7 8">
    <name type="scientific">Hymenolepis diminuta</name>
    <name type="common">Rat tapeworm</name>
    <dbReference type="NCBI Taxonomy" id="6216"/>
    <lineage>
        <taxon>Eukaryota</taxon>
        <taxon>Metazoa</taxon>
        <taxon>Spiralia</taxon>
        <taxon>Lophotrochozoa</taxon>
        <taxon>Platyhelminthes</taxon>
        <taxon>Cestoda</taxon>
        <taxon>Eucestoda</taxon>
        <taxon>Cyclophyllidea</taxon>
        <taxon>Hymenolepididae</taxon>
        <taxon>Hymenolepis</taxon>
    </lineage>
</organism>
<feature type="compositionally biased region" description="Low complexity" evidence="4">
    <location>
        <begin position="211"/>
        <end position="220"/>
    </location>
</feature>
<dbReference type="PANTHER" id="PTHR12845">
    <property type="entry name" value="GUANINE NUCLEOTIDE EXCHANGE FACTOR"/>
    <property type="match status" value="1"/>
</dbReference>
<evidence type="ECO:0008006" key="9">
    <source>
        <dbReference type="Google" id="ProtNLM"/>
    </source>
</evidence>
<feature type="region of interest" description="Disordered" evidence="4">
    <location>
        <begin position="845"/>
        <end position="865"/>
    </location>
</feature>
<feature type="coiled-coil region" evidence="3">
    <location>
        <begin position="110"/>
        <end position="137"/>
    </location>
</feature>
<dbReference type="InterPro" id="IPR036028">
    <property type="entry name" value="SH3-like_dom_sf"/>
</dbReference>
<dbReference type="PROSITE" id="PS50010">
    <property type="entry name" value="DH_2"/>
    <property type="match status" value="1"/>
</dbReference>
<keyword evidence="1 2" id="KW-0728">SH3 domain</keyword>
<keyword evidence="3" id="KW-0175">Coiled coil</keyword>
<feature type="domain" description="DH" evidence="6">
    <location>
        <begin position="295"/>
        <end position="483"/>
    </location>
</feature>
<protein>
    <recommendedName>
        <fullName evidence="9">DH domain-containing protein</fullName>
    </recommendedName>
</protein>
<evidence type="ECO:0000256" key="1">
    <source>
        <dbReference type="ARBA" id="ARBA00022443"/>
    </source>
</evidence>
<dbReference type="SMART" id="SM00233">
    <property type="entry name" value="PH"/>
    <property type="match status" value="1"/>
</dbReference>
<feature type="region of interest" description="Disordered" evidence="4">
    <location>
        <begin position="619"/>
        <end position="672"/>
    </location>
</feature>
<dbReference type="Gene3D" id="2.30.30.40">
    <property type="entry name" value="SH3 Domains"/>
    <property type="match status" value="1"/>
</dbReference>
<feature type="domain" description="SH3" evidence="5">
    <location>
        <begin position="725"/>
        <end position="797"/>
    </location>
</feature>
<dbReference type="AlphaFoldDB" id="A0A564Z7U9"/>
<feature type="region of interest" description="Disordered" evidence="4">
    <location>
        <begin position="819"/>
        <end position="838"/>
    </location>
</feature>
<dbReference type="EMBL" id="CABIJS010000677">
    <property type="protein sequence ID" value="VUZ55073.1"/>
    <property type="molecule type" value="Genomic_DNA"/>
</dbReference>
<gene>
    <name evidence="7" type="ORF">WMSIL1_LOCUS13013</name>
</gene>
<evidence type="ECO:0000259" key="6">
    <source>
        <dbReference type="PROSITE" id="PS50010"/>
    </source>
</evidence>
<evidence type="ECO:0000313" key="7">
    <source>
        <dbReference type="EMBL" id="VUZ55073.1"/>
    </source>
</evidence>
<evidence type="ECO:0000313" key="8">
    <source>
        <dbReference type="Proteomes" id="UP000321570"/>
    </source>
</evidence>
<keyword evidence="8" id="KW-1185">Reference proteome</keyword>
<dbReference type="SUPFAM" id="SSF50044">
    <property type="entry name" value="SH3-domain"/>
    <property type="match status" value="1"/>
</dbReference>
<feature type="compositionally biased region" description="Basic and acidic residues" evidence="4">
    <location>
        <begin position="73"/>
        <end position="82"/>
    </location>
</feature>
<dbReference type="SUPFAM" id="SSF48065">
    <property type="entry name" value="DBL homology domain (DH-domain)"/>
    <property type="match status" value="1"/>
</dbReference>
<dbReference type="GO" id="GO:0005085">
    <property type="term" value="F:guanyl-nucleotide exchange factor activity"/>
    <property type="evidence" value="ECO:0007669"/>
    <property type="project" value="InterPro"/>
</dbReference>
<dbReference type="Gene3D" id="1.20.900.10">
    <property type="entry name" value="Dbl homology (DH) domain"/>
    <property type="match status" value="1"/>
</dbReference>
<dbReference type="InterPro" id="IPR011993">
    <property type="entry name" value="PH-like_dom_sf"/>
</dbReference>
<accession>A0A564Z7U9</accession>
<dbReference type="Gene3D" id="2.30.29.30">
    <property type="entry name" value="Pleckstrin-homology domain (PH domain)/Phosphotyrosine-binding domain (PTB)"/>
    <property type="match status" value="1"/>
</dbReference>
<name>A0A564Z7U9_HYMDI</name>
<dbReference type="CDD" id="cd00174">
    <property type="entry name" value="SH3"/>
    <property type="match status" value="1"/>
</dbReference>
<dbReference type="SMART" id="SM00326">
    <property type="entry name" value="SH3"/>
    <property type="match status" value="1"/>
</dbReference>
<feature type="compositionally biased region" description="Basic and acidic residues" evidence="4">
    <location>
        <begin position="619"/>
        <end position="629"/>
    </location>
</feature>
<dbReference type="Pfam" id="PF00621">
    <property type="entry name" value="RhoGEF"/>
    <property type="match status" value="1"/>
</dbReference>
<dbReference type="InterPro" id="IPR035899">
    <property type="entry name" value="DBL_dom_sf"/>
</dbReference>
<proteinExistence type="predicted"/>
<dbReference type="CDD" id="cd00160">
    <property type="entry name" value="RhoGEF"/>
    <property type="match status" value="1"/>
</dbReference>
<dbReference type="InterPro" id="IPR000219">
    <property type="entry name" value="DH_dom"/>
</dbReference>
<evidence type="ECO:0000256" key="4">
    <source>
        <dbReference type="SAM" id="MobiDB-lite"/>
    </source>
</evidence>
<evidence type="ECO:0000256" key="2">
    <source>
        <dbReference type="PROSITE-ProRule" id="PRU00192"/>
    </source>
</evidence>
<dbReference type="InterPro" id="IPR001849">
    <property type="entry name" value="PH_domain"/>
</dbReference>
<dbReference type="InterPro" id="IPR001452">
    <property type="entry name" value="SH3_domain"/>
</dbReference>
<dbReference type="SUPFAM" id="SSF50729">
    <property type="entry name" value="PH domain-like"/>
    <property type="match status" value="1"/>
</dbReference>
<feature type="region of interest" description="Disordered" evidence="4">
    <location>
        <begin position="37"/>
        <end position="94"/>
    </location>
</feature>
<evidence type="ECO:0000256" key="3">
    <source>
        <dbReference type="SAM" id="Coils"/>
    </source>
</evidence>
<reference evidence="7 8" key="1">
    <citation type="submission" date="2019-07" db="EMBL/GenBank/DDBJ databases">
        <authorList>
            <person name="Jastrzebski P J."/>
            <person name="Paukszto L."/>
            <person name="Jastrzebski P J."/>
        </authorList>
    </citation>
    <scope>NUCLEOTIDE SEQUENCE [LARGE SCALE GENOMIC DNA]</scope>
    <source>
        <strain evidence="7 8">WMS-il1</strain>
    </source>
</reference>
<dbReference type="PANTHER" id="PTHR12845:SF5">
    <property type="entry name" value="EPHEXIN, ISOFORM D"/>
    <property type="match status" value="1"/>
</dbReference>
<dbReference type="PROSITE" id="PS50002">
    <property type="entry name" value="SH3"/>
    <property type="match status" value="1"/>
</dbReference>
<dbReference type="SMART" id="SM00325">
    <property type="entry name" value="RhoGEF"/>
    <property type="match status" value="1"/>
</dbReference>
<evidence type="ECO:0000259" key="5">
    <source>
        <dbReference type="PROSITE" id="PS50002"/>
    </source>
</evidence>
<dbReference type="Proteomes" id="UP000321570">
    <property type="component" value="Unassembled WGS sequence"/>
</dbReference>